<proteinExistence type="predicted"/>
<keyword evidence="2" id="KW-1185">Reference proteome</keyword>
<dbReference type="EMBL" id="CP013235">
    <property type="protein sequence ID" value="AMP08833.1"/>
    <property type="molecule type" value="Genomic_DNA"/>
</dbReference>
<sequence length="47" mass="5530">MRFLDAASIDISVDILECWRVAVILRFVLYNSLFPTFPRRFDVPTPQ</sequence>
<reference evidence="1 2" key="1">
    <citation type="submission" date="2015-11" db="EMBL/GenBank/DDBJ databases">
        <title>Exploring the genomic traits of fungus-feeding bacterial genus Collimonas.</title>
        <authorList>
            <person name="Song C."/>
            <person name="Schmidt R."/>
            <person name="de Jager V."/>
            <person name="Krzyzanowska D."/>
            <person name="Jongedijk E."/>
            <person name="Cankar K."/>
            <person name="Beekwilder J."/>
            <person name="van Veen A."/>
            <person name="de Boer W."/>
            <person name="van Veen J.A."/>
            <person name="Garbeva P."/>
        </authorList>
    </citation>
    <scope>NUCLEOTIDE SEQUENCE [LARGE SCALE GENOMIC DNA]</scope>
    <source>
        <strain evidence="1 2">Ter282</strain>
    </source>
</reference>
<evidence type="ECO:0000313" key="2">
    <source>
        <dbReference type="Proteomes" id="UP000071778"/>
    </source>
</evidence>
<accession>A0A127PMD2</accession>
<gene>
    <name evidence="1" type="ORF">CAter282_1038</name>
</gene>
<dbReference type="Proteomes" id="UP000071778">
    <property type="component" value="Chromosome"/>
</dbReference>
<dbReference type="PATRIC" id="fig|279058.17.peg.1118"/>
<evidence type="ECO:0000313" key="1">
    <source>
        <dbReference type="EMBL" id="AMP08833.1"/>
    </source>
</evidence>
<name>A0A127PMD2_9BURK</name>
<dbReference type="AlphaFoldDB" id="A0A127PMD2"/>
<organism evidence="1 2">
    <name type="scientific">Collimonas arenae</name>
    <dbReference type="NCBI Taxonomy" id="279058"/>
    <lineage>
        <taxon>Bacteria</taxon>
        <taxon>Pseudomonadati</taxon>
        <taxon>Pseudomonadota</taxon>
        <taxon>Betaproteobacteria</taxon>
        <taxon>Burkholderiales</taxon>
        <taxon>Oxalobacteraceae</taxon>
        <taxon>Collimonas</taxon>
    </lineage>
</organism>
<protein>
    <submittedName>
        <fullName evidence="1">Uncharacterized protein</fullName>
    </submittedName>
</protein>